<evidence type="ECO:0000256" key="4">
    <source>
        <dbReference type="ARBA" id="ARBA00023125"/>
    </source>
</evidence>
<comment type="similarity">
    <text evidence="2">Belongs to the bZIP family.</text>
</comment>
<proteinExistence type="inferred from homology"/>
<dbReference type="SUPFAM" id="SSF57959">
    <property type="entry name" value="Leucine zipper domain"/>
    <property type="match status" value="1"/>
</dbReference>
<dbReference type="PANTHER" id="PTHR47416:SF8">
    <property type="entry name" value="BASIC-LEUCINE ZIPPER TRANSCRIPTION FACTOR E-RELATED"/>
    <property type="match status" value="1"/>
</dbReference>
<evidence type="ECO:0000256" key="1">
    <source>
        <dbReference type="ARBA" id="ARBA00004123"/>
    </source>
</evidence>
<keyword evidence="6" id="KW-0539">Nucleus</keyword>
<reference evidence="9 10" key="1">
    <citation type="submission" date="2016-07" db="EMBL/GenBank/DDBJ databases">
        <title>Draft genome of the white-rot fungus Obba rivulosa 3A-2.</title>
        <authorList>
            <consortium name="DOE Joint Genome Institute"/>
            <person name="Miettinen O."/>
            <person name="Riley R."/>
            <person name="Acob R."/>
            <person name="Barry K."/>
            <person name="Cullen D."/>
            <person name="De Vries R."/>
            <person name="Hainaut M."/>
            <person name="Hatakka A."/>
            <person name="Henrissat B."/>
            <person name="Hilden K."/>
            <person name="Kuo R."/>
            <person name="Labutti K."/>
            <person name="Lipzen A."/>
            <person name="Makela M.R."/>
            <person name="Sandor L."/>
            <person name="Spatafora J.W."/>
            <person name="Grigoriev I.V."/>
            <person name="Hibbett D.S."/>
        </authorList>
    </citation>
    <scope>NUCLEOTIDE SEQUENCE [LARGE SCALE GENOMIC DNA]</scope>
    <source>
        <strain evidence="9 10">3A-2</strain>
    </source>
</reference>
<dbReference type="SMART" id="SM00338">
    <property type="entry name" value="BRLZ"/>
    <property type="match status" value="1"/>
</dbReference>
<dbReference type="EMBL" id="KV722392">
    <property type="protein sequence ID" value="OCH91081.1"/>
    <property type="molecule type" value="Genomic_DNA"/>
</dbReference>
<keyword evidence="3" id="KW-0805">Transcription regulation</keyword>
<protein>
    <recommendedName>
        <fullName evidence="8">BZIP domain-containing protein</fullName>
    </recommendedName>
</protein>
<name>A0A8E2AU94_9APHY</name>
<feature type="compositionally biased region" description="Basic and acidic residues" evidence="7">
    <location>
        <begin position="211"/>
        <end position="226"/>
    </location>
</feature>
<sequence>MSRHIQPLAMSHIISSDAPLSSPLSDSTPWDHQLLYSPTVDTFALNYPLYTLPPSPPHSVDSTDSPLPASRVLKSRMSPESESEQQLCIPTHQVFDFPSHAPPTPPSPPEPPRLSLSITPPTLVPAKRASSIAPCSAKKPRAGERISTKDFVPPDVTGLSKREARLVKNRAAAFLSRQRKREEFECMEIRVAELEQENARLLALAQGAQARPDDHESEQDHEHEELLSEVEQLRAQLAAVQQRERELAAELSRSNASRPVKLEAVEPQLPAPTRGALAAPHKSEKSGASFGLMVLLCALPSLLSMPTHSSLPTTFSLPLSSASLPPSSFDINAFLPSEYDWSSLSGAAMELDVPDVRPGSSARKLEFVDVDAEALGLGAGGLDISFDALPSEDGKIRVRIHPPSASATTSSTGSPAPDEDQAMFSDFSAPPAAAAMFAPDADPLGPFLGAGMDYSMGMALPSTLASPTVSGFSQAGLDFGFGASHAGEPAGARRRVRIALKSFPSEGSEGGEWEVELC</sequence>
<evidence type="ECO:0000256" key="7">
    <source>
        <dbReference type="SAM" id="MobiDB-lite"/>
    </source>
</evidence>
<dbReference type="InterPro" id="IPR004827">
    <property type="entry name" value="bZIP"/>
</dbReference>
<evidence type="ECO:0000256" key="3">
    <source>
        <dbReference type="ARBA" id="ARBA00023015"/>
    </source>
</evidence>
<feature type="region of interest" description="Disordered" evidence="7">
    <location>
        <begin position="206"/>
        <end position="226"/>
    </location>
</feature>
<accession>A0A8E2AU94</accession>
<keyword evidence="4" id="KW-0238">DNA-binding</keyword>
<dbReference type="InterPro" id="IPR046347">
    <property type="entry name" value="bZIP_sf"/>
</dbReference>
<dbReference type="AlphaFoldDB" id="A0A8E2AU94"/>
<dbReference type="Pfam" id="PF00170">
    <property type="entry name" value="bZIP_1"/>
    <property type="match status" value="1"/>
</dbReference>
<dbReference type="PANTHER" id="PTHR47416">
    <property type="entry name" value="BASIC-LEUCINE ZIPPER TRANSCRIPTION FACTOR F-RELATED"/>
    <property type="match status" value="1"/>
</dbReference>
<dbReference type="Proteomes" id="UP000250043">
    <property type="component" value="Unassembled WGS sequence"/>
</dbReference>
<feature type="domain" description="BZIP" evidence="8">
    <location>
        <begin position="159"/>
        <end position="201"/>
    </location>
</feature>
<dbReference type="CDD" id="cd14812">
    <property type="entry name" value="bZIP_u3"/>
    <property type="match status" value="1"/>
</dbReference>
<organism evidence="9 10">
    <name type="scientific">Obba rivulosa</name>
    <dbReference type="NCBI Taxonomy" id="1052685"/>
    <lineage>
        <taxon>Eukaryota</taxon>
        <taxon>Fungi</taxon>
        <taxon>Dikarya</taxon>
        <taxon>Basidiomycota</taxon>
        <taxon>Agaricomycotina</taxon>
        <taxon>Agaricomycetes</taxon>
        <taxon>Polyporales</taxon>
        <taxon>Gelatoporiaceae</taxon>
        <taxon>Obba</taxon>
    </lineage>
</organism>
<evidence type="ECO:0000259" key="8">
    <source>
        <dbReference type="PROSITE" id="PS50217"/>
    </source>
</evidence>
<evidence type="ECO:0000313" key="10">
    <source>
        <dbReference type="Proteomes" id="UP000250043"/>
    </source>
</evidence>
<dbReference type="OrthoDB" id="674948at2759"/>
<evidence type="ECO:0000256" key="6">
    <source>
        <dbReference type="ARBA" id="ARBA00023242"/>
    </source>
</evidence>
<feature type="region of interest" description="Disordered" evidence="7">
    <location>
        <begin position="56"/>
        <end position="114"/>
    </location>
</feature>
<dbReference type="GO" id="GO:0003700">
    <property type="term" value="F:DNA-binding transcription factor activity"/>
    <property type="evidence" value="ECO:0007669"/>
    <property type="project" value="InterPro"/>
</dbReference>
<evidence type="ECO:0000256" key="2">
    <source>
        <dbReference type="ARBA" id="ARBA00007163"/>
    </source>
</evidence>
<gene>
    <name evidence="9" type="ORF">OBBRIDRAFT_792695</name>
</gene>
<dbReference type="GO" id="GO:0003677">
    <property type="term" value="F:DNA binding"/>
    <property type="evidence" value="ECO:0007669"/>
    <property type="project" value="UniProtKB-KW"/>
</dbReference>
<keyword evidence="5" id="KW-0804">Transcription</keyword>
<evidence type="ECO:0000313" key="9">
    <source>
        <dbReference type="EMBL" id="OCH91081.1"/>
    </source>
</evidence>
<feature type="compositionally biased region" description="Polar residues" evidence="7">
    <location>
        <begin position="78"/>
        <end position="88"/>
    </location>
</feature>
<keyword evidence="10" id="KW-1185">Reference proteome</keyword>
<feature type="compositionally biased region" description="Pro residues" evidence="7">
    <location>
        <begin position="100"/>
        <end position="112"/>
    </location>
</feature>
<dbReference type="Gene3D" id="1.20.5.170">
    <property type="match status" value="1"/>
</dbReference>
<feature type="region of interest" description="Disordered" evidence="7">
    <location>
        <begin position="402"/>
        <end position="421"/>
    </location>
</feature>
<comment type="subcellular location">
    <subcellularLocation>
        <location evidence="1">Nucleus</location>
    </subcellularLocation>
</comment>
<evidence type="ECO:0000256" key="5">
    <source>
        <dbReference type="ARBA" id="ARBA00023163"/>
    </source>
</evidence>
<dbReference type="GO" id="GO:0005634">
    <property type="term" value="C:nucleus"/>
    <property type="evidence" value="ECO:0007669"/>
    <property type="project" value="UniProtKB-SubCell"/>
</dbReference>
<dbReference type="PROSITE" id="PS50217">
    <property type="entry name" value="BZIP"/>
    <property type="match status" value="1"/>
</dbReference>